<dbReference type="Gene3D" id="1.10.30.10">
    <property type="entry name" value="High mobility group box domain"/>
    <property type="match status" value="1"/>
</dbReference>
<name>A0ABM5K8F8_DIAVI</name>
<reference evidence="3" key="1">
    <citation type="submission" date="2025-05" db="UniProtKB">
        <authorList>
            <consortium name="EnsemblMetazoa"/>
        </authorList>
    </citation>
    <scope>IDENTIFICATION</scope>
</reference>
<dbReference type="Proteomes" id="UP001652700">
    <property type="component" value="Unplaced"/>
</dbReference>
<feature type="region of interest" description="Disordered" evidence="1">
    <location>
        <begin position="1"/>
        <end position="24"/>
    </location>
</feature>
<evidence type="ECO:0000313" key="4">
    <source>
        <dbReference type="Proteomes" id="UP001652700"/>
    </source>
</evidence>
<sequence length="166" mass="19650">MGKKYSATDDNSNRKRSPARRVPSKIFRNPFLNFMRDFRRSDKQNLTVTELIRRGAQIWRQMSEKDRAHYIAMSKNAPKTTVARRRRRRRKGSRSRSRTKRHRSRSSPKQCELSDEVNRLAEDSEKATNEEQVKSSKSDEKNIDKEGGSRLRLKTSDYDGLRRDYI</sequence>
<protein>
    <recommendedName>
        <fullName evidence="2">HMG box domain-containing protein</fullName>
    </recommendedName>
</protein>
<dbReference type="InterPro" id="IPR036910">
    <property type="entry name" value="HMG_box_dom_sf"/>
</dbReference>
<dbReference type="SMART" id="SM00398">
    <property type="entry name" value="HMG"/>
    <property type="match status" value="1"/>
</dbReference>
<feature type="compositionally biased region" description="Basic and acidic residues" evidence="1">
    <location>
        <begin position="116"/>
        <end position="166"/>
    </location>
</feature>
<feature type="compositionally biased region" description="Basic residues" evidence="1">
    <location>
        <begin position="14"/>
        <end position="23"/>
    </location>
</feature>
<evidence type="ECO:0000256" key="1">
    <source>
        <dbReference type="SAM" id="MobiDB-lite"/>
    </source>
</evidence>
<keyword evidence="4" id="KW-1185">Reference proteome</keyword>
<feature type="compositionally biased region" description="Basic residues" evidence="1">
    <location>
        <begin position="82"/>
        <end position="106"/>
    </location>
</feature>
<dbReference type="RefSeq" id="XP_050506473.1">
    <property type="nucleotide sequence ID" value="XM_050650516.1"/>
</dbReference>
<dbReference type="EnsemblMetazoa" id="XM_050650516.1">
    <property type="protein sequence ID" value="XP_050506473.1"/>
    <property type="gene ID" value="LOC126884556"/>
</dbReference>
<feature type="region of interest" description="Disordered" evidence="1">
    <location>
        <begin position="69"/>
        <end position="166"/>
    </location>
</feature>
<proteinExistence type="predicted"/>
<feature type="domain" description="HMG box" evidence="2">
    <location>
        <begin position="23"/>
        <end position="95"/>
    </location>
</feature>
<accession>A0ABM5K8F8</accession>
<organism evidence="3 4">
    <name type="scientific">Diabrotica virgifera virgifera</name>
    <name type="common">western corn rootworm</name>
    <dbReference type="NCBI Taxonomy" id="50390"/>
    <lineage>
        <taxon>Eukaryota</taxon>
        <taxon>Metazoa</taxon>
        <taxon>Ecdysozoa</taxon>
        <taxon>Arthropoda</taxon>
        <taxon>Hexapoda</taxon>
        <taxon>Insecta</taxon>
        <taxon>Pterygota</taxon>
        <taxon>Neoptera</taxon>
        <taxon>Endopterygota</taxon>
        <taxon>Coleoptera</taxon>
        <taxon>Polyphaga</taxon>
        <taxon>Cucujiformia</taxon>
        <taxon>Chrysomeloidea</taxon>
        <taxon>Chrysomelidae</taxon>
        <taxon>Galerucinae</taxon>
        <taxon>Diabroticina</taxon>
        <taxon>Diabroticites</taxon>
        <taxon>Diabrotica</taxon>
    </lineage>
</organism>
<evidence type="ECO:0000259" key="2">
    <source>
        <dbReference type="SMART" id="SM00398"/>
    </source>
</evidence>
<dbReference type="InterPro" id="IPR009071">
    <property type="entry name" value="HMG_box_dom"/>
</dbReference>
<dbReference type="GeneID" id="126884556"/>
<dbReference type="SUPFAM" id="SSF47095">
    <property type="entry name" value="HMG-box"/>
    <property type="match status" value="1"/>
</dbReference>
<evidence type="ECO:0000313" key="3">
    <source>
        <dbReference type="EnsemblMetazoa" id="XP_050506473.1"/>
    </source>
</evidence>